<sequence length="523" mass="55770">MGDTATGGWTDADCDVLVIGGGLVGLTTAMFLAQQDVRTIVVERHEAIKVLPKARNLSIRTMELFREAGIEDVVRAAGDVENLVGIGDTLAGEYERVFRPADVADPEGQSPVGPASCEQYRLEPILRRHCEELGATVLFGHRAVTIAQHEDSVTVDVLPTGGTGATSFVARYLVVADGANGTFRQVLGIGRHGQPYPGTGLSIQFEADLAPALGSRDITAFLSPERDALIFLRGRARDYHLLALPPRVELDGMNIDSSGAQAIPFVNAVLGVDNIDIDVVGAGVWHTGSYVAERYRAGRAFLVGDAAHINSPHGGYGANTGIAEAHNLAWKIAAVLRGDAEDALLDTYETERKPIAEYTVLEVREMARKGGYIGEGNPGPVNVTLGFRYPAAGATGYDPLSPVQDATASYGEPGTRVPHVELIGDITSTLDLVDPRGFTLLAPESSVYAAALHKDPLPRVGARTIAEEQVIDKARWHRIFPTPEHGALLVRPDGVVAARFESAAAAPRQAVEQSKARVLRPSH</sequence>
<dbReference type="GeneID" id="45767516"/>
<evidence type="ECO:0000313" key="7">
    <source>
        <dbReference type="Proteomes" id="UP000037843"/>
    </source>
</evidence>
<evidence type="ECO:0000256" key="3">
    <source>
        <dbReference type="ARBA" id="ARBA00022827"/>
    </source>
</evidence>
<dbReference type="Gene3D" id="3.50.50.60">
    <property type="entry name" value="FAD/NAD(P)-binding domain"/>
    <property type="match status" value="1"/>
</dbReference>
<evidence type="ECO:0000313" key="6">
    <source>
        <dbReference type="EMBL" id="KPG37520.1"/>
    </source>
</evidence>
<dbReference type="GO" id="GO:0071949">
    <property type="term" value="F:FAD binding"/>
    <property type="evidence" value="ECO:0007669"/>
    <property type="project" value="InterPro"/>
</dbReference>
<dbReference type="EMBL" id="LJFO01000001">
    <property type="protein sequence ID" value="KPG17785.1"/>
    <property type="molecule type" value="Genomic_DNA"/>
</dbReference>
<dbReference type="PANTHER" id="PTHR43004:SF19">
    <property type="entry name" value="BINDING MONOOXYGENASE, PUTATIVE (JCVI)-RELATED"/>
    <property type="match status" value="1"/>
</dbReference>
<protein>
    <recommendedName>
        <fullName evidence="4">FAD-binding domain-containing protein</fullName>
    </recommendedName>
</protein>
<dbReference type="Gene3D" id="3.30.9.10">
    <property type="entry name" value="D-Amino Acid Oxidase, subunit A, domain 2"/>
    <property type="match status" value="1"/>
</dbReference>
<dbReference type="PANTHER" id="PTHR43004">
    <property type="entry name" value="TRK SYSTEM POTASSIUM UPTAKE PROTEIN"/>
    <property type="match status" value="1"/>
</dbReference>
<evidence type="ECO:0000313" key="5">
    <source>
        <dbReference type="EMBL" id="KPG17785.1"/>
    </source>
</evidence>
<dbReference type="Pfam" id="PF01494">
    <property type="entry name" value="FAD_binding_3"/>
    <property type="match status" value="1"/>
</dbReference>
<feature type="domain" description="FAD-binding" evidence="4">
    <location>
        <begin position="13"/>
        <end position="360"/>
    </location>
</feature>
<name>A0A7V8LT94_9MYCO</name>
<keyword evidence="2" id="KW-0285">Flavoprotein</keyword>
<gene>
    <name evidence="5" type="ORF">AN908_01080</name>
    <name evidence="6" type="ORF">AN912_00495</name>
</gene>
<keyword evidence="8" id="KW-1185">Reference proteome</keyword>
<comment type="cofactor">
    <cofactor evidence="1">
        <name>FAD</name>
        <dbReference type="ChEBI" id="CHEBI:57692"/>
    </cofactor>
</comment>
<evidence type="ECO:0000256" key="2">
    <source>
        <dbReference type="ARBA" id="ARBA00022630"/>
    </source>
</evidence>
<dbReference type="InterPro" id="IPR050641">
    <property type="entry name" value="RIFMO-like"/>
</dbReference>
<evidence type="ECO:0000256" key="1">
    <source>
        <dbReference type="ARBA" id="ARBA00001974"/>
    </source>
</evidence>
<reference evidence="7 8" key="1">
    <citation type="submission" date="2015-09" db="EMBL/GenBank/DDBJ databases">
        <title>Genome Sequences of Mycobacterium immunogenum Isolates, Recuperated from a Chloraminated Drinking Water Distribution System Simulator Subjected to Episodes of Nitrification.</title>
        <authorList>
            <person name="Gomez-Alvarez V."/>
            <person name="Revetta R.P."/>
        </authorList>
    </citation>
    <scope>NUCLEOTIDE SEQUENCE [LARGE SCALE GENOMIC DNA]</scope>
    <source>
        <strain evidence="5 7">H008</strain>
        <strain evidence="6 8">H076</strain>
    </source>
</reference>
<keyword evidence="3" id="KW-0274">FAD</keyword>
<dbReference type="InterPro" id="IPR036188">
    <property type="entry name" value="FAD/NAD-bd_sf"/>
</dbReference>
<dbReference type="GO" id="GO:0016709">
    <property type="term" value="F:oxidoreductase activity, acting on paired donors, with incorporation or reduction of molecular oxygen, NAD(P)H as one donor, and incorporation of one atom of oxygen"/>
    <property type="evidence" value="ECO:0007669"/>
    <property type="project" value="UniProtKB-ARBA"/>
</dbReference>
<organism evidence="5 7">
    <name type="scientific">Mycobacteroides immunogenum</name>
    <dbReference type="NCBI Taxonomy" id="83262"/>
    <lineage>
        <taxon>Bacteria</taxon>
        <taxon>Bacillati</taxon>
        <taxon>Actinomycetota</taxon>
        <taxon>Actinomycetes</taxon>
        <taxon>Mycobacteriales</taxon>
        <taxon>Mycobacteriaceae</taxon>
        <taxon>Mycobacteroides</taxon>
    </lineage>
</organism>
<proteinExistence type="predicted"/>
<dbReference type="Proteomes" id="UP000037962">
    <property type="component" value="Unassembled WGS sequence"/>
</dbReference>
<dbReference type="RefSeq" id="WP_043078285.1">
    <property type="nucleotide sequence ID" value="NZ_CP011530.1"/>
</dbReference>
<comment type="caution">
    <text evidence="5">The sequence shown here is derived from an EMBL/GenBank/DDBJ whole genome shotgun (WGS) entry which is preliminary data.</text>
</comment>
<dbReference type="InterPro" id="IPR002938">
    <property type="entry name" value="FAD-bd"/>
</dbReference>
<dbReference type="KEGG" id="miz:BAB75_26975"/>
<dbReference type="AlphaFoldDB" id="A0A7V8LT94"/>
<accession>A0A7V8LT94</accession>
<dbReference type="SUPFAM" id="SSF51905">
    <property type="entry name" value="FAD/NAD(P)-binding domain"/>
    <property type="match status" value="1"/>
</dbReference>
<dbReference type="Proteomes" id="UP000037843">
    <property type="component" value="Unassembled WGS sequence"/>
</dbReference>
<evidence type="ECO:0000259" key="4">
    <source>
        <dbReference type="Pfam" id="PF01494"/>
    </source>
</evidence>
<dbReference type="Pfam" id="PF21274">
    <property type="entry name" value="Rng_hyd_C"/>
    <property type="match status" value="1"/>
</dbReference>
<dbReference type="Gene3D" id="3.40.30.120">
    <property type="match status" value="1"/>
</dbReference>
<evidence type="ECO:0000313" key="8">
    <source>
        <dbReference type="Proteomes" id="UP000037962"/>
    </source>
</evidence>
<dbReference type="PRINTS" id="PR00420">
    <property type="entry name" value="RNGMNOXGNASE"/>
</dbReference>
<dbReference type="OrthoDB" id="8670884at2"/>
<dbReference type="EMBL" id="LJFS01000001">
    <property type="protein sequence ID" value="KPG37520.1"/>
    <property type="molecule type" value="Genomic_DNA"/>
</dbReference>